<dbReference type="InterPro" id="IPR050109">
    <property type="entry name" value="HTH-type_TetR-like_transc_reg"/>
</dbReference>
<dbReference type="AlphaFoldDB" id="A0A1H7PMQ0"/>
<evidence type="ECO:0000313" key="7">
    <source>
        <dbReference type="Proteomes" id="UP000183015"/>
    </source>
</evidence>
<protein>
    <submittedName>
        <fullName evidence="6">Regulatory protein, tetR family</fullName>
    </submittedName>
</protein>
<dbReference type="SUPFAM" id="SSF46689">
    <property type="entry name" value="Homeodomain-like"/>
    <property type="match status" value="1"/>
</dbReference>
<evidence type="ECO:0000259" key="5">
    <source>
        <dbReference type="PROSITE" id="PS50977"/>
    </source>
</evidence>
<accession>A0A1H7PMQ0</accession>
<feature type="domain" description="HTH tetR-type" evidence="5">
    <location>
        <begin position="5"/>
        <end position="65"/>
    </location>
</feature>
<dbReference type="Pfam" id="PF02909">
    <property type="entry name" value="TetR_C_1"/>
    <property type="match status" value="1"/>
</dbReference>
<proteinExistence type="predicted"/>
<name>A0A1H7PMQ0_STRJI</name>
<dbReference type="InterPro" id="IPR004111">
    <property type="entry name" value="Repressor_TetR_C"/>
</dbReference>
<dbReference type="Gene3D" id="1.10.357.10">
    <property type="entry name" value="Tetracycline Repressor, domain 2"/>
    <property type="match status" value="1"/>
</dbReference>
<dbReference type="GO" id="GO:0045892">
    <property type="term" value="P:negative regulation of DNA-templated transcription"/>
    <property type="evidence" value="ECO:0007669"/>
    <property type="project" value="InterPro"/>
</dbReference>
<evidence type="ECO:0000313" key="6">
    <source>
        <dbReference type="EMBL" id="SEL37090.1"/>
    </source>
</evidence>
<dbReference type="PANTHER" id="PTHR30055">
    <property type="entry name" value="HTH-TYPE TRANSCRIPTIONAL REGULATOR RUTR"/>
    <property type="match status" value="1"/>
</dbReference>
<reference evidence="7" key="1">
    <citation type="submission" date="2016-10" db="EMBL/GenBank/DDBJ databases">
        <authorList>
            <person name="Varghese N."/>
        </authorList>
    </citation>
    <scope>NUCLEOTIDE SEQUENCE [LARGE SCALE GENOMIC DNA]</scope>
    <source>
        <strain evidence="7">DSM 45096 / BCRC 16803 / CGMCC 4.1857 / CIP 109030 / JCM 12277 / KCTC 19219 / NBRC 100920 / 33214</strain>
    </source>
</reference>
<dbReference type="Gene3D" id="1.10.10.60">
    <property type="entry name" value="Homeodomain-like"/>
    <property type="match status" value="1"/>
</dbReference>
<keyword evidence="3" id="KW-0804">Transcription</keyword>
<dbReference type="PANTHER" id="PTHR30055:SF151">
    <property type="entry name" value="TRANSCRIPTIONAL REGULATORY PROTEIN"/>
    <property type="match status" value="1"/>
</dbReference>
<organism evidence="6 7">
    <name type="scientific">Streptacidiphilus jiangxiensis</name>
    <dbReference type="NCBI Taxonomy" id="235985"/>
    <lineage>
        <taxon>Bacteria</taxon>
        <taxon>Bacillati</taxon>
        <taxon>Actinomycetota</taxon>
        <taxon>Actinomycetes</taxon>
        <taxon>Kitasatosporales</taxon>
        <taxon>Streptomycetaceae</taxon>
        <taxon>Streptacidiphilus</taxon>
    </lineage>
</organism>
<evidence type="ECO:0000256" key="4">
    <source>
        <dbReference type="PROSITE-ProRule" id="PRU00335"/>
    </source>
</evidence>
<keyword evidence="2 4" id="KW-0238">DNA-binding</keyword>
<keyword evidence="7" id="KW-1185">Reference proteome</keyword>
<feature type="DNA-binding region" description="H-T-H motif" evidence="4">
    <location>
        <begin position="28"/>
        <end position="47"/>
    </location>
</feature>
<dbReference type="OrthoDB" id="4773059at2"/>
<keyword evidence="1" id="KW-0805">Transcription regulation</keyword>
<dbReference type="RefSeq" id="WP_042447758.1">
    <property type="nucleotide sequence ID" value="NZ_BBPN01000013.1"/>
</dbReference>
<evidence type="ECO:0000256" key="3">
    <source>
        <dbReference type="ARBA" id="ARBA00023163"/>
    </source>
</evidence>
<dbReference type="InterPro" id="IPR009057">
    <property type="entry name" value="Homeodomain-like_sf"/>
</dbReference>
<gene>
    <name evidence="6" type="ORF">SAMN05414137_10835</name>
</gene>
<dbReference type="eggNOG" id="COG1309">
    <property type="taxonomic scope" value="Bacteria"/>
</dbReference>
<dbReference type="Proteomes" id="UP000183015">
    <property type="component" value="Unassembled WGS sequence"/>
</dbReference>
<dbReference type="PRINTS" id="PR00455">
    <property type="entry name" value="HTHTETR"/>
</dbReference>
<evidence type="ECO:0000256" key="1">
    <source>
        <dbReference type="ARBA" id="ARBA00023015"/>
    </source>
</evidence>
<dbReference type="Pfam" id="PF00440">
    <property type="entry name" value="TetR_N"/>
    <property type="match status" value="1"/>
</dbReference>
<dbReference type="STRING" id="235985.SAMN05414137_10835"/>
<dbReference type="GO" id="GO:0000976">
    <property type="term" value="F:transcription cis-regulatory region binding"/>
    <property type="evidence" value="ECO:0007669"/>
    <property type="project" value="TreeGrafter"/>
</dbReference>
<dbReference type="SUPFAM" id="SSF48498">
    <property type="entry name" value="Tetracyclin repressor-like, C-terminal domain"/>
    <property type="match status" value="1"/>
</dbReference>
<dbReference type="InterPro" id="IPR001647">
    <property type="entry name" value="HTH_TetR"/>
</dbReference>
<evidence type="ECO:0000256" key="2">
    <source>
        <dbReference type="ARBA" id="ARBA00023125"/>
    </source>
</evidence>
<dbReference type="PROSITE" id="PS50977">
    <property type="entry name" value="HTH_TETR_2"/>
    <property type="match status" value="1"/>
</dbReference>
<dbReference type="EMBL" id="FOAZ01000008">
    <property type="protein sequence ID" value="SEL37090.1"/>
    <property type="molecule type" value="Genomic_DNA"/>
</dbReference>
<dbReference type="GO" id="GO:0003700">
    <property type="term" value="F:DNA-binding transcription factor activity"/>
    <property type="evidence" value="ECO:0007669"/>
    <property type="project" value="TreeGrafter"/>
</dbReference>
<dbReference type="InterPro" id="IPR036271">
    <property type="entry name" value="Tet_transcr_reg_TetR-rel_C_sf"/>
</dbReference>
<sequence length="232" mass="24607">MPRDTLTRDQIVRAAVALLDEEGLEGLNMRALGVRLGSAATAVYWHVGSKDNLIALAGDHVWSELPLPQAPAGRAGWRAAAEAMAVGVHGMLADHPWLVQAFGAYLTFGPGKARHDDHLLGLYEDAGFTPDEADRASAAVLTFVLGNALGPAAAAALQRKLAHESGDAEARLAEGMAQAREVASQYPRLRARLDTPDAAEHGADYGSAPDQTFAFGLRSLLDGLEARLRAQR</sequence>